<dbReference type="RefSeq" id="WP_058497443.1">
    <property type="nucleotide sequence ID" value="NZ_CAAAHW010000009.1"/>
</dbReference>
<evidence type="ECO:0000313" key="6">
    <source>
        <dbReference type="Proteomes" id="UP000254476"/>
    </source>
</evidence>
<dbReference type="AlphaFoldDB" id="A0A378JCF2"/>
<comment type="similarity">
    <text evidence="1">Belongs to the MscS (TC 1.A.23) family.</text>
</comment>
<feature type="domain" description="Mechanosensitive ion channel MscS C-terminal" evidence="2">
    <location>
        <begin position="15"/>
        <end position="96"/>
    </location>
</feature>
<evidence type="ECO:0000313" key="4">
    <source>
        <dbReference type="EMBL" id="STX45119.1"/>
    </source>
</evidence>
<evidence type="ECO:0000259" key="2">
    <source>
        <dbReference type="Pfam" id="PF21082"/>
    </source>
</evidence>
<keyword evidence="1" id="KW-0406">Ion transport</keyword>
<keyword evidence="1" id="KW-0813">Transport</keyword>
<sequence>MMIDIDHIEELERAVEIKFPVSYTVDIKSIKTILLDLANKDKEIMEKPSPEVTISDFSDFSIDLGLKFWTHTHKANAVKNRLQEAIKQEFEKKEIEVS</sequence>
<proteinExistence type="inferred from homology"/>
<keyword evidence="1" id="KW-0407">Ion channel</keyword>
<comment type="subunit">
    <text evidence="1">Homoheptamer.</text>
</comment>
<gene>
    <name evidence="3" type="ORF">Lgra_0204</name>
    <name evidence="4" type="ORF">NCTC12388_01847</name>
</gene>
<dbReference type="Proteomes" id="UP000054691">
    <property type="component" value="Unassembled WGS sequence"/>
</dbReference>
<reference evidence="4 6" key="2">
    <citation type="submission" date="2018-06" db="EMBL/GenBank/DDBJ databases">
        <authorList>
            <consortium name="Pathogen Informatics"/>
            <person name="Doyle S."/>
        </authorList>
    </citation>
    <scope>NUCLEOTIDE SEQUENCE [LARGE SCALE GENOMIC DNA]</scope>
    <source>
        <strain evidence="4 6">NCTC12388</strain>
    </source>
</reference>
<dbReference type="SUPFAM" id="SSF82689">
    <property type="entry name" value="Mechanosensitive channel protein MscS (YggB), C-terminal domain"/>
    <property type="match status" value="1"/>
</dbReference>
<keyword evidence="1" id="KW-1003">Cell membrane</keyword>
<dbReference type="Proteomes" id="UP000254476">
    <property type="component" value="Unassembled WGS sequence"/>
</dbReference>
<dbReference type="InterPro" id="IPR049278">
    <property type="entry name" value="MS_channel_C"/>
</dbReference>
<dbReference type="GO" id="GO:0005886">
    <property type="term" value="C:plasma membrane"/>
    <property type="evidence" value="ECO:0007669"/>
    <property type="project" value="UniProtKB-SubCell"/>
</dbReference>
<dbReference type="EMBL" id="LNYE01000003">
    <property type="protein sequence ID" value="KTD15538.1"/>
    <property type="molecule type" value="Genomic_DNA"/>
</dbReference>
<keyword evidence="5" id="KW-1185">Reference proteome</keyword>
<evidence type="ECO:0000313" key="5">
    <source>
        <dbReference type="Proteomes" id="UP000054691"/>
    </source>
</evidence>
<dbReference type="Pfam" id="PF21082">
    <property type="entry name" value="MS_channel_3rd"/>
    <property type="match status" value="1"/>
</dbReference>
<dbReference type="InterPro" id="IPR011066">
    <property type="entry name" value="MscS_channel_C_sf"/>
</dbReference>
<dbReference type="PANTHER" id="PTHR30221:SF8">
    <property type="entry name" value="SMALL-CONDUCTANCE MECHANOSENSITIVE CHANNEL"/>
    <property type="match status" value="1"/>
</dbReference>
<organism evidence="4 6">
    <name type="scientific">Legionella gratiana</name>
    <dbReference type="NCBI Taxonomy" id="45066"/>
    <lineage>
        <taxon>Bacteria</taxon>
        <taxon>Pseudomonadati</taxon>
        <taxon>Pseudomonadota</taxon>
        <taxon>Gammaproteobacteria</taxon>
        <taxon>Legionellales</taxon>
        <taxon>Legionellaceae</taxon>
        <taxon>Legionella</taxon>
    </lineage>
</organism>
<keyword evidence="1" id="KW-0472">Membrane</keyword>
<dbReference type="PANTHER" id="PTHR30221">
    <property type="entry name" value="SMALL-CONDUCTANCE MECHANOSENSITIVE CHANNEL"/>
    <property type="match status" value="1"/>
</dbReference>
<name>A0A378JCF2_9GAMM</name>
<dbReference type="GO" id="GO:0008381">
    <property type="term" value="F:mechanosensitive monoatomic ion channel activity"/>
    <property type="evidence" value="ECO:0007669"/>
    <property type="project" value="InterPro"/>
</dbReference>
<evidence type="ECO:0000256" key="1">
    <source>
        <dbReference type="RuleBase" id="RU369025"/>
    </source>
</evidence>
<comment type="subcellular location">
    <subcellularLocation>
        <location evidence="1">Cell inner membrane</location>
        <topology evidence="1">Multi-pass membrane protein</topology>
    </subcellularLocation>
</comment>
<dbReference type="Gene3D" id="3.30.70.100">
    <property type="match status" value="1"/>
</dbReference>
<keyword evidence="1" id="KW-0997">Cell inner membrane</keyword>
<dbReference type="OrthoDB" id="9799209at2"/>
<protein>
    <recommendedName>
        <fullName evidence="1">Small-conductance mechanosensitive channel</fullName>
    </recommendedName>
</protein>
<evidence type="ECO:0000313" key="3">
    <source>
        <dbReference type="EMBL" id="KTD15538.1"/>
    </source>
</evidence>
<dbReference type="EMBL" id="UGOB01000001">
    <property type="protein sequence ID" value="STX45119.1"/>
    <property type="molecule type" value="Genomic_DNA"/>
</dbReference>
<reference evidence="3 5" key="1">
    <citation type="submission" date="2015-11" db="EMBL/GenBank/DDBJ databases">
        <title>Genomic analysis of 38 Legionella species identifies large and diverse effector repertoires.</title>
        <authorList>
            <person name="Burstein D."/>
            <person name="Amaro F."/>
            <person name="Zusman T."/>
            <person name="Lifshitz Z."/>
            <person name="Cohen O."/>
            <person name="Gilbert J.A."/>
            <person name="Pupko T."/>
            <person name="Shuman H.A."/>
            <person name="Segal G."/>
        </authorList>
    </citation>
    <scope>NUCLEOTIDE SEQUENCE [LARGE SCALE GENOMIC DNA]</scope>
    <source>
        <strain evidence="3 5">Lyon 8420412</strain>
    </source>
</reference>
<comment type="function">
    <text evidence="1">Mechanosensitive channel that participates in the regulation of osmotic pressure changes within the cell, opening in response to stretch forces in the membrane lipid bilayer, without the need for other proteins. Contributes to normal resistance to hypoosmotic shock. Forms an ion channel of 1.0 nanosiemens conductance with a slight preference for anions.</text>
</comment>
<accession>A0A378JCF2</accession>
<dbReference type="InterPro" id="IPR045275">
    <property type="entry name" value="MscS_archaea/bacteria_type"/>
</dbReference>